<feature type="compositionally biased region" description="Polar residues" evidence="1">
    <location>
        <begin position="179"/>
        <end position="196"/>
    </location>
</feature>
<dbReference type="EMBL" id="MKHE01000009">
    <property type="protein sequence ID" value="OWK11595.1"/>
    <property type="molecule type" value="Genomic_DNA"/>
</dbReference>
<feature type="region of interest" description="Disordered" evidence="1">
    <location>
        <begin position="150"/>
        <end position="196"/>
    </location>
</feature>
<feature type="compositionally biased region" description="Basic and acidic residues" evidence="1">
    <location>
        <begin position="163"/>
        <end position="175"/>
    </location>
</feature>
<proteinExistence type="predicted"/>
<comment type="caution">
    <text evidence="2">The sequence shown here is derived from an EMBL/GenBank/DDBJ whole genome shotgun (WGS) entry which is preliminary data.</text>
</comment>
<dbReference type="AlphaFoldDB" id="A0A212D049"/>
<protein>
    <submittedName>
        <fullName evidence="2">Uncharacterized protein</fullName>
    </submittedName>
</protein>
<feature type="region of interest" description="Disordered" evidence="1">
    <location>
        <begin position="1"/>
        <end position="98"/>
    </location>
</feature>
<evidence type="ECO:0000256" key="1">
    <source>
        <dbReference type="SAM" id="MobiDB-lite"/>
    </source>
</evidence>
<reference evidence="2 3" key="1">
    <citation type="journal article" date="2018" name="Mol. Genet. Genomics">
        <title>The red deer Cervus elaphus genome CerEla1.0: sequencing, annotating, genes, and chromosomes.</title>
        <authorList>
            <person name="Bana N.A."/>
            <person name="Nyiri A."/>
            <person name="Nagy J."/>
            <person name="Frank K."/>
            <person name="Nagy T."/>
            <person name="Steger V."/>
            <person name="Schiller M."/>
            <person name="Lakatos P."/>
            <person name="Sugar L."/>
            <person name="Horn P."/>
            <person name="Barta E."/>
            <person name="Orosz L."/>
        </authorList>
    </citation>
    <scope>NUCLEOTIDE SEQUENCE [LARGE SCALE GENOMIC DNA]</scope>
    <source>
        <strain evidence="2">Hungarian</strain>
    </source>
</reference>
<sequence length="196" mass="20704">HSTAGPALLRAVGGAEGAGPTSGGPDPLDQPPQLPRRGGAAPPEGPELFSAETSFRLFLKPAGLTSDAPVQGPEPRPLTRSKSRDQACPRTGGGMPMDTLRHIYGGEAALRQMWAPCQGGDGARGLWKMLQGGRVFLELGLIFPKLGVENSPNCSLPGGPNGRELKGSQDRHRPLTDQGHFNGSWVWSSREPQPHP</sequence>
<keyword evidence="3" id="KW-1185">Reference proteome</keyword>
<feature type="non-terminal residue" evidence="2">
    <location>
        <position position="1"/>
    </location>
</feature>
<organism evidence="2 3">
    <name type="scientific">Cervus elaphus hippelaphus</name>
    <name type="common">European red deer</name>
    <dbReference type="NCBI Taxonomy" id="46360"/>
    <lineage>
        <taxon>Eukaryota</taxon>
        <taxon>Metazoa</taxon>
        <taxon>Chordata</taxon>
        <taxon>Craniata</taxon>
        <taxon>Vertebrata</taxon>
        <taxon>Euteleostomi</taxon>
        <taxon>Mammalia</taxon>
        <taxon>Eutheria</taxon>
        <taxon>Laurasiatheria</taxon>
        <taxon>Artiodactyla</taxon>
        <taxon>Ruminantia</taxon>
        <taxon>Pecora</taxon>
        <taxon>Cervidae</taxon>
        <taxon>Cervinae</taxon>
        <taxon>Cervus</taxon>
    </lineage>
</organism>
<gene>
    <name evidence="2" type="ORF">Celaphus_00003188</name>
</gene>
<name>A0A212D049_CEREH</name>
<feature type="compositionally biased region" description="Low complexity" evidence="1">
    <location>
        <begin position="35"/>
        <end position="48"/>
    </location>
</feature>
<dbReference type="Proteomes" id="UP000242450">
    <property type="component" value="Chromosome 9"/>
</dbReference>
<evidence type="ECO:0000313" key="2">
    <source>
        <dbReference type="EMBL" id="OWK11595.1"/>
    </source>
</evidence>
<accession>A0A212D049</accession>
<evidence type="ECO:0000313" key="3">
    <source>
        <dbReference type="Proteomes" id="UP000242450"/>
    </source>
</evidence>